<evidence type="ECO:0000256" key="1">
    <source>
        <dbReference type="ARBA" id="ARBA00000681"/>
    </source>
</evidence>
<comment type="caution">
    <text evidence="10">Lacks conserved residue(s) required for the propagation of feature annotation.</text>
</comment>
<evidence type="ECO:0000256" key="4">
    <source>
        <dbReference type="ARBA" id="ARBA00012590"/>
    </source>
</evidence>
<evidence type="ECO:0000256" key="3">
    <source>
        <dbReference type="ARBA" id="ARBA00007792"/>
    </source>
</evidence>
<accession>A0A409W2P6</accession>
<dbReference type="PANTHER" id="PTHR46828">
    <property type="entry name" value="ENDO-1,4-BETA-XYLANASE A-RELATED"/>
    <property type="match status" value="1"/>
</dbReference>
<protein>
    <recommendedName>
        <fullName evidence="4 11">Endo-1,4-beta-xylanase</fullName>
        <ecNumber evidence="4 11">3.2.1.8</ecNumber>
    </recommendedName>
</protein>
<dbReference type="EC" id="3.2.1.8" evidence="4 11"/>
<comment type="pathway">
    <text evidence="2 11">Glycan degradation; xylan degradation.</text>
</comment>
<dbReference type="GO" id="GO:0045493">
    <property type="term" value="P:xylan catabolic process"/>
    <property type="evidence" value="ECO:0007669"/>
    <property type="project" value="UniProtKB-UniPathway"/>
</dbReference>
<feature type="domain" description="GH11" evidence="13">
    <location>
        <begin position="23"/>
        <end position="219"/>
    </location>
</feature>
<reference evidence="14 15" key="1">
    <citation type="journal article" date="2018" name="Evol. Lett.">
        <title>Horizontal gene cluster transfer increased hallucinogenic mushroom diversity.</title>
        <authorList>
            <person name="Reynolds H.T."/>
            <person name="Vijayakumar V."/>
            <person name="Gluck-Thaler E."/>
            <person name="Korotkin H.B."/>
            <person name="Matheny P.B."/>
            <person name="Slot J.C."/>
        </authorList>
    </citation>
    <scope>NUCLEOTIDE SEQUENCE [LARGE SCALE GENOMIC DNA]</scope>
    <source>
        <strain evidence="14 15">2629</strain>
    </source>
</reference>
<keyword evidence="12" id="KW-0732">Signal</keyword>
<feature type="signal peptide" evidence="12">
    <location>
        <begin position="1"/>
        <end position="25"/>
    </location>
</feature>
<dbReference type="Pfam" id="PF00457">
    <property type="entry name" value="Glyco_hydro_11"/>
    <property type="match status" value="1"/>
</dbReference>
<organism evidence="14 15">
    <name type="scientific">Panaeolus cyanescens</name>
    <dbReference type="NCBI Taxonomy" id="181874"/>
    <lineage>
        <taxon>Eukaryota</taxon>
        <taxon>Fungi</taxon>
        <taxon>Dikarya</taxon>
        <taxon>Basidiomycota</taxon>
        <taxon>Agaricomycotina</taxon>
        <taxon>Agaricomycetes</taxon>
        <taxon>Agaricomycetidae</taxon>
        <taxon>Agaricales</taxon>
        <taxon>Agaricineae</taxon>
        <taxon>Galeropsidaceae</taxon>
        <taxon>Panaeolus</taxon>
    </lineage>
</organism>
<dbReference type="AlphaFoldDB" id="A0A409W2P6"/>
<evidence type="ECO:0000256" key="2">
    <source>
        <dbReference type="ARBA" id="ARBA00004851"/>
    </source>
</evidence>
<feature type="chain" id="PRO_5019245060" description="Endo-1,4-beta-xylanase" evidence="12">
    <location>
        <begin position="26"/>
        <end position="220"/>
    </location>
</feature>
<proteinExistence type="inferred from homology"/>
<evidence type="ECO:0000256" key="12">
    <source>
        <dbReference type="SAM" id="SignalP"/>
    </source>
</evidence>
<dbReference type="SUPFAM" id="SSF49899">
    <property type="entry name" value="Concanavalin A-like lectins/glucanases"/>
    <property type="match status" value="1"/>
</dbReference>
<name>A0A409W2P6_9AGAR</name>
<dbReference type="InterPro" id="IPR013320">
    <property type="entry name" value="ConA-like_dom_sf"/>
</dbReference>
<evidence type="ECO:0000256" key="9">
    <source>
        <dbReference type="ARBA" id="ARBA00023326"/>
    </source>
</evidence>
<keyword evidence="15" id="KW-1185">Reference proteome</keyword>
<keyword evidence="9 11" id="KW-0624">Polysaccharide degradation</keyword>
<dbReference type="InterPro" id="IPR001137">
    <property type="entry name" value="Glyco_hydro_11"/>
</dbReference>
<dbReference type="PANTHER" id="PTHR46828:SF2">
    <property type="entry name" value="ENDO-1,4-BETA-XYLANASE A-RELATED"/>
    <property type="match status" value="1"/>
</dbReference>
<keyword evidence="5 11" id="KW-0858">Xylan degradation</keyword>
<comment type="similarity">
    <text evidence="3 10 11">Belongs to the glycosyl hydrolase 11 (cellulase G) family.</text>
</comment>
<evidence type="ECO:0000259" key="13">
    <source>
        <dbReference type="PROSITE" id="PS51761"/>
    </source>
</evidence>
<dbReference type="InParanoid" id="A0A409W2P6"/>
<evidence type="ECO:0000256" key="7">
    <source>
        <dbReference type="ARBA" id="ARBA00023277"/>
    </source>
</evidence>
<evidence type="ECO:0000256" key="6">
    <source>
        <dbReference type="ARBA" id="ARBA00022801"/>
    </source>
</evidence>
<comment type="catalytic activity">
    <reaction evidence="1 11">
        <text>Endohydrolysis of (1-&gt;4)-beta-D-xylosidic linkages in xylans.</text>
        <dbReference type="EC" id="3.2.1.8"/>
    </reaction>
</comment>
<dbReference type="InterPro" id="IPR018208">
    <property type="entry name" value="GH11_AS_1"/>
</dbReference>
<evidence type="ECO:0000256" key="5">
    <source>
        <dbReference type="ARBA" id="ARBA00022651"/>
    </source>
</evidence>
<dbReference type="Proteomes" id="UP000284842">
    <property type="component" value="Unassembled WGS sequence"/>
</dbReference>
<keyword evidence="6 11" id="KW-0378">Hydrolase</keyword>
<keyword evidence="8 11" id="KW-0326">Glycosidase</keyword>
<sequence>MHIQSLLIQFTFFAAIIAVSDVVLADSPQPPISLTVSGPYSFTDNVAGCTSGPDDTVTFRWNTTTSQSYVVCGVGWQNGSNRTISYKGSYSPNGNGIYGIYGWMRDPLVEYYIVETFGYLNPSAAASRRGNTTCNGFVYDVYEATRYNQPAIDGYPQTFKQNWSVKRNRKLGQLEGTVDMDCHFKAWGSVGMQLGASHGYQLVFADGYFNSGNAVMTITS</sequence>
<dbReference type="PRINTS" id="PR00911">
    <property type="entry name" value="GLHYDRLASE11"/>
</dbReference>
<dbReference type="PROSITE" id="PS51761">
    <property type="entry name" value="GH11_3"/>
    <property type="match status" value="1"/>
</dbReference>
<dbReference type="GO" id="GO:0031176">
    <property type="term" value="F:endo-1,4-beta-xylanase activity"/>
    <property type="evidence" value="ECO:0007669"/>
    <property type="project" value="UniProtKB-EC"/>
</dbReference>
<comment type="caution">
    <text evidence="14">The sequence shown here is derived from an EMBL/GenBank/DDBJ whole genome shotgun (WGS) entry which is preliminary data.</text>
</comment>
<gene>
    <name evidence="14" type="ORF">CVT24_012902</name>
</gene>
<dbReference type="InterPro" id="IPR033123">
    <property type="entry name" value="GH11_dom"/>
</dbReference>
<evidence type="ECO:0000313" key="14">
    <source>
        <dbReference type="EMBL" id="PPQ72794.1"/>
    </source>
</evidence>
<evidence type="ECO:0000256" key="8">
    <source>
        <dbReference type="ARBA" id="ARBA00023295"/>
    </source>
</evidence>
<evidence type="ECO:0000313" key="15">
    <source>
        <dbReference type="Proteomes" id="UP000284842"/>
    </source>
</evidence>
<dbReference type="EMBL" id="NHTK01005851">
    <property type="protein sequence ID" value="PPQ72794.1"/>
    <property type="molecule type" value="Genomic_DNA"/>
</dbReference>
<dbReference type="PROSITE" id="PS00776">
    <property type="entry name" value="GH11_1"/>
    <property type="match status" value="1"/>
</dbReference>
<keyword evidence="7 11" id="KW-0119">Carbohydrate metabolism</keyword>
<dbReference type="InterPro" id="IPR013319">
    <property type="entry name" value="GH11/12"/>
</dbReference>
<evidence type="ECO:0000256" key="10">
    <source>
        <dbReference type="PROSITE-ProRule" id="PRU01097"/>
    </source>
</evidence>
<dbReference type="Gene3D" id="2.60.120.180">
    <property type="match status" value="1"/>
</dbReference>
<dbReference type="UniPathway" id="UPA00114"/>
<evidence type="ECO:0000256" key="11">
    <source>
        <dbReference type="RuleBase" id="RU362015"/>
    </source>
</evidence>
<dbReference type="OrthoDB" id="2115822at2759"/>